<organism evidence="1 2">
    <name type="scientific">Marasmius crinis-equi</name>
    <dbReference type="NCBI Taxonomy" id="585013"/>
    <lineage>
        <taxon>Eukaryota</taxon>
        <taxon>Fungi</taxon>
        <taxon>Dikarya</taxon>
        <taxon>Basidiomycota</taxon>
        <taxon>Agaricomycotina</taxon>
        <taxon>Agaricomycetes</taxon>
        <taxon>Agaricomycetidae</taxon>
        <taxon>Agaricales</taxon>
        <taxon>Marasmiineae</taxon>
        <taxon>Marasmiaceae</taxon>
        <taxon>Marasmius</taxon>
    </lineage>
</organism>
<dbReference type="EMBL" id="JBAHYK010000657">
    <property type="protein sequence ID" value="KAL0572197.1"/>
    <property type="molecule type" value="Genomic_DNA"/>
</dbReference>
<accession>A0ABR3FAL8</accession>
<keyword evidence="2" id="KW-1185">Reference proteome</keyword>
<evidence type="ECO:0000313" key="1">
    <source>
        <dbReference type="EMBL" id="KAL0572197.1"/>
    </source>
</evidence>
<evidence type="ECO:0000313" key="2">
    <source>
        <dbReference type="Proteomes" id="UP001465976"/>
    </source>
</evidence>
<protein>
    <submittedName>
        <fullName evidence="1">Uncharacterized protein</fullName>
    </submittedName>
</protein>
<proteinExistence type="predicted"/>
<name>A0ABR3FAL8_9AGAR</name>
<gene>
    <name evidence="1" type="ORF">V5O48_009769</name>
</gene>
<comment type="caution">
    <text evidence="1">The sequence shown here is derived from an EMBL/GenBank/DDBJ whole genome shotgun (WGS) entry which is preliminary data.</text>
</comment>
<reference evidence="1 2" key="1">
    <citation type="submission" date="2024-02" db="EMBL/GenBank/DDBJ databases">
        <title>A draft genome for the cacao thread blight pathogen Marasmius crinis-equi.</title>
        <authorList>
            <person name="Cohen S.P."/>
            <person name="Baruah I.K."/>
            <person name="Amoako-Attah I."/>
            <person name="Bukari Y."/>
            <person name="Meinhardt L.W."/>
            <person name="Bailey B.A."/>
        </authorList>
    </citation>
    <scope>NUCLEOTIDE SEQUENCE [LARGE SCALE GENOMIC DNA]</scope>
    <source>
        <strain evidence="1 2">GH-76</strain>
    </source>
</reference>
<sequence length="58" mass="6633">MLYKHYSDGWHGEQVLKAVKSRIRSNSERIFESSSSREPAGAAAKEHESRVVVKYQVL</sequence>
<dbReference type="Proteomes" id="UP001465976">
    <property type="component" value="Unassembled WGS sequence"/>
</dbReference>